<dbReference type="PROSITE" id="PS50006">
    <property type="entry name" value="FHA_DOMAIN"/>
    <property type="match status" value="1"/>
</dbReference>
<feature type="region of interest" description="Disordered" evidence="1">
    <location>
        <begin position="192"/>
        <end position="221"/>
    </location>
</feature>
<proteinExistence type="predicted"/>
<feature type="compositionally biased region" description="Basic and acidic residues" evidence="1">
    <location>
        <begin position="980"/>
        <end position="993"/>
    </location>
</feature>
<feature type="compositionally biased region" description="Polar residues" evidence="1">
    <location>
        <begin position="343"/>
        <end position="352"/>
    </location>
</feature>
<feature type="compositionally biased region" description="Polar residues" evidence="1">
    <location>
        <begin position="1143"/>
        <end position="1154"/>
    </location>
</feature>
<feature type="compositionally biased region" description="Basic and acidic residues" evidence="1">
    <location>
        <begin position="651"/>
        <end position="664"/>
    </location>
</feature>
<feature type="compositionally biased region" description="Low complexity" evidence="1">
    <location>
        <begin position="1193"/>
        <end position="1211"/>
    </location>
</feature>
<name>A0ABZ1CQE7_9TREE</name>
<feature type="compositionally biased region" description="Polar residues" evidence="1">
    <location>
        <begin position="280"/>
        <end position="313"/>
    </location>
</feature>
<dbReference type="EMBL" id="CP141881">
    <property type="protein sequence ID" value="WRT63602.1"/>
    <property type="molecule type" value="Genomic_DNA"/>
</dbReference>
<gene>
    <name evidence="3" type="ORF">IL334_000525</name>
</gene>
<sequence length="1271" mass="139196">MSEWERDGSPMPSGPPPVTFGKLTLMKRKGGGDVQTIPLDAERITFGRDYDCDVRLYYSDVSKLHCEIIFDAVSGKAVLHVKGTNGLLHKANEGSPITYKPPTDISLSDGDIITIRKKPFRFEYGGSSESPIPFSPAVQTTKLHAMAPSPAKQPASGSPKGHPIRRRASHRLSLVPEGKTFVPLSPIKNRRASSLGLGGMGTPAKLNGKSKLSEEVPQEQDEEIEESVLDIADGDEGDMVYLEVNEEEGETVIENANIAIKPVHENAFMTPQPARKAALRNTSAVARTRKQTGNQTIQPADPETTSTSPVSKDTPTPATPPKTPRSVPLPMPADTPYNPPSTPSAEKASSTPIPARVAMSTPKGPATLRKALLLRSARKVWQESRASGVEGAIESGDVEIRRKSISPKNKAGRRSINPISESPIIRHDPENGEDTSEDPEAAQQEQLANDGEPKWIQEDGTAEVSFESNSSGDSLEADISLDIPGGQGVNQFSPVDPNAEEEYMNNDLYLEGEEDKDQDEGEEMEDIEEEAQGEGQYEEYEEAVNLPADISVEDIHSEELPHEDEGEADQDETMSLPGTPHPRRPLSATFFTPQTQRHILKQPRRSLAGIGGPPVRFERLPATPNSLRPTPAPLGSMGKPSRRVVLSASDQPKEQEEHVAEKKVFMTPVKSEAARAEAKRRRESLATPRQLPAPPASGFKNPVMETRLSDLMSTPSHPALAPTSPEAEMAEQSDQARVVPGTPMDDLKHRLNKMRQQSTKKADRRFTVGFALPSTPSRHELPQTNSWSVNPRRIEGKGPKTPIFPKIRKEDPIAESPSGSTSRLEDNETAEEIEIKLPSSPEYETPSSPSTPLYTVSREMLQPNLPAKTPDLSGLRTLFPATPKQQASPSLAGVREMMRQPIIPSTPNFIGMRDMFQVPKVAQTPEFEGVGEMFEEEQEDLDQTEDVIVVTMEETEQEKAEEAEQEEEEEDEEEEEVEQVEIRRPRKIERPVEVKPITSKPEAESKLPRPTASTSSSTSTASRARGIVSTQKEDDSVATFATIPAKAAASATSKIPARKMTATKVVRSLTLEMKPKPSRSRKAAEVTESEESTSKPTRAKRTASVDPEPASAPSRATTSRSRSTRARTTAEPEEQPQPISEPVKTTRNKSTSSRAVRKVAEEETEKEISKPSRSKRPLAQLPEQIIEEEKVHSTSSRGKKSTTSTSKTTEASSKDKVSAPSRKKVANKENDETVEEEQEKPKKRIVAASNKKEESKSGVPVAVSRATRSRK</sequence>
<dbReference type="RefSeq" id="XP_062788342.1">
    <property type="nucleotide sequence ID" value="XM_062932291.1"/>
</dbReference>
<feature type="region of interest" description="Disordered" evidence="1">
    <location>
        <begin position="1066"/>
        <end position="1271"/>
    </location>
</feature>
<dbReference type="Gene3D" id="2.60.200.20">
    <property type="match status" value="1"/>
</dbReference>
<dbReference type="InterPro" id="IPR008984">
    <property type="entry name" value="SMAD_FHA_dom_sf"/>
</dbReference>
<evidence type="ECO:0000313" key="4">
    <source>
        <dbReference type="Proteomes" id="UP001329825"/>
    </source>
</evidence>
<accession>A0ABZ1CQE7</accession>
<evidence type="ECO:0000313" key="3">
    <source>
        <dbReference type="EMBL" id="WRT63602.1"/>
    </source>
</evidence>
<feature type="compositionally biased region" description="Basic and acidic residues" evidence="1">
    <location>
        <begin position="1158"/>
        <end position="1170"/>
    </location>
</feature>
<feature type="compositionally biased region" description="Pro residues" evidence="1">
    <location>
        <begin position="317"/>
        <end position="342"/>
    </location>
</feature>
<feature type="compositionally biased region" description="Acidic residues" evidence="1">
    <location>
        <begin position="963"/>
        <end position="979"/>
    </location>
</feature>
<feature type="compositionally biased region" description="Acidic residues" evidence="1">
    <location>
        <begin position="498"/>
        <end position="542"/>
    </location>
</feature>
<evidence type="ECO:0000259" key="2">
    <source>
        <dbReference type="PROSITE" id="PS50006"/>
    </source>
</evidence>
<dbReference type="GeneID" id="87952656"/>
<dbReference type="CDD" id="cd22673">
    <property type="entry name" value="FHA_Ki67"/>
    <property type="match status" value="1"/>
</dbReference>
<dbReference type="InterPro" id="IPR000253">
    <property type="entry name" value="FHA_dom"/>
</dbReference>
<feature type="region of interest" description="Disordered" evidence="1">
    <location>
        <begin position="273"/>
        <end position="365"/>
    </location>
</feature>
<protein>
    <recommendedName>
        <fullName evidence="2">FHA domain-containing protein</fullName>
    </recommendedName>
</protein>
<feature type="region of interest" description="Disordered" evidence="1">
    <location>
        <begin position="954"/>
        <end position="1036"/>
    </location>
</feature>
<organism evidence="3 4">
    <name type="scientific">Kwoniella shivajii</name>
    <dbReference type="NCBI Taxonomy" id="564305"/>
    <lineage>
        <taxon>Eukaryota</taxon>
        <taxon>Fungi</taxon>
        <taxon>Dikarya</taxon>
        <taxon>Basidiomycota</taxon>
        <taxon>Agaricomycotina</taxon>
        <taxon>Tremellomycetes</taxon>
        <taxon>Tremellales</taxon>
        <taxon>Cryptococcaceae</taxon>
        <taxon>Kwoniella</taxon>
    </lineage>
</organism>
<feature type="region of interest" description="Disordered" evidence="1">
    <location>
        <begin position="143"/>
        <end position="172"/>
    </location>
</feature>
<dbReference type="Proteomes" id="UP001329825">
    <property type="component" value="Chromosome 1"/>
</dbReference>
<reference evidence="3 4" key="1">
    <citation type="submission" date="2024-01" db="EMBL/GenBank/DDBJ databases">
        <title>Comparative genomics of Cryptococcus and Kwoniella reveals pathogenesis evolution and contrasting modes of karyotype evolution via chromosome fusion or intercentromeric recombination.</title>
        <authorList>
            <person name="Coelho M.A."/>
            <person name="David-Palma M."/>
            <person name="Shea T."/>
            <person name="Bowers K."/>
            <person name="McGinley-Smith S."/>
            <person name="Mohammad A.W."/>
            <person name="Gnirke A."/>
            <person name="Yurkov A.M."/>
            <person name="Nowrousian M."/>
            <person name="Sun S."/>
            <person name="Cuomo C.A."/>
            <person name="Heitman J."/>
        </authorList>
    </citation>
    <scope>NUCLEOTIDE SEQUENCE [LARGE SCALE GENOMIC DNA]</scope>
    <source>
        <strain evidence="3">CBS 11374</strain>
    </source>
</reference>
<feature type="region of interest" description="Disordered" evidence="1">
    <location>
        <begin position="381"/>
        <end position="830"/>
    </location>
</feature>
<feature type="compositionally biased region" description="Acidic residues" evidence="1">
    <location>
        <begin position="431"/>
        <end position="440"/>
    </location>
</feature>
<feature type="domain" description="FHA" evidence="2">
    <location>
        <begin position="44"/>
        <end position="86"/>
    </location>
</feature>
<feature type="compositionally biased region" description="Low complexity" evidence="1">
    <location>
        <begin position="1107"/>
        <end position="1129"/>
    </location>
</feature>
<feature type="compositionally biased region" description="Low complexity" evidence="1">
    <location>
        <begin position="1008"/>
        <end position="1025"/>
    </location>
</feature>
<feature type="compositionally biased region" description="Acidic residues" evidence="1">
    <location>
        <begin position="561"/>
        <end position="572"/>
    </location>
</feature>
<dbReference type="SUPFAM" id="SSF49879">
    <property type="entry name" value="SMAD/FHA domain"/>
    <property type="match status" value="1"/>
</dbReference>
<dbReference type="Pfam" id="PF00498">
    <property type="entry name" value="FHA"/>
    <property type="match status" value="1"/>
</dbReference>
<keyword evidence="4" id="KW-1185">Reference proteome</keyword>
<evidence type="ECO:0000256" key="1">
    <source>
        <dbReference type="SAM" id="MobiDB-lite"/>
    </source>
</evidence>